<dbReference type="SUPFAM" id="SSF53756">
    <property type="entry name" value="UDP-Glycosyltransferase/glycogen phosphorylase"/>
    <property type="match status" value="1"/>
</dbReference>
<dbReference type="Proteomes" id="UP000585272">
    <property type="component" value="Unassembled WGS sequence"/>
</dbReference>
<organism evidence="1 2">
    <name type="scientific">Conexibacter arvalis</name>
    <dbReference type="NCBI Taxonomy" id="912552"/>
    <lineage>
        <taxon>Bacteria</taxon>
        <taxon>Bacillati</taxon>
        <taxon>Actinomycetota</taxon>
        <taxon>Thermoleophilia</taxon>
        <taxon>Solirubrobacterales</taxon>
        <taxon>Conexibacteraceae</taxon>
        <taxon>Conexibacter</taxon>
    </lineage>
</organism>
<accession>A0A840IGZ3</accession>
<evidence type="ECO:0000313" key="1">
    <source>
        <dbReference type="EMBL" id="MBB4664327.1"/>
    </source>
</evidence>
<name>A0A840IGZ3_9ACTN</name>
<comment type="caution">
    <text evidence="1">The sequence shown here is derived from an EMBL/GenBank/DDBJ whole genome shotgun (WGS) entry which is preliminary data.</text>
</comment>
<dbReference type="Gene3D" id="3.40.50.2000">
    <property type="entry name" value="Glycogen Phosphorylase B"/>
    <property type="match status" value="1"/>
</dbReference>
<gene>
    <name evidence="1" type="ORF">BDZ31_003938</name>
</gene>
<dbReference type="RefSeq" id="WP_183344302.1">
    <property type="nucleotide sequence ID" value="NZ_JACHNU010000007.1"/>
</dbReference>
<proteinExistence type="predicted"/>
<reference evidence="1 2" key="1">
    <citation type="submission" date="2020-08" db="EMBL/GenBank/DDBJ databases">
        <title>Genomic Encyclopedia of Archaeal and Bacterial Type Strains, Phase II (KMG-II): from individual species to whole genera.</title>
        <authorList>
            <person name="Goeker M."/>
        </authorList>
    </citation>
    <scope>NUCLEOTIDE SEQUENCE [LARGE SCALE GENOMIC DNA]</scope>
    <source>
        <strain evidence="1 2">DSM 23288</strain>
    </source>
</reference>
<protein>
    <recommendedName>
        <fullName evidence="3">Glycosyltransferase</fullName>
    </recommendedName>
</protein>
<dbReference type="AlphaFoldDB" id="A0A840IGZ3"/>
<dbReference type="EMBL" id="JACHNU010000007">
    <property type="protein sequence ID" value="MBB4664327.1"/>
    <property type="molecule type" value="Genomic_DNA"/>
</dbReference>
<evidence type="ECO:0008006" key="3">
    <source>
        <dbReference type="Google" id="ProtNLM"/>
    </source>
</evidence>
<sequence>MRIAFFADLRTPNSWYRALGPLQALQRLGHEAVPAFDRRGALSLDPVLGCDVLLIHRASDRGILDAIAHAKQRGVGVIWDNDDDQTAVPKNNIAASAMRGMAGATFRRDLSKTLQAVDVVTTPSHGLAERFRELGASDVRVLENYVRDDLRPTNRWNGGRVVVGWLAGAEHHLDVSLLKISETCAALLDAHAAVEVVTIGARLQIDHPRYRNVRDIRFMDLDRHVAEFDVGIAPIADIPFNRCRSNVKLKEYAVLGVPWLASPVGPYLGLGEKQGGELVADGDWFEALSTSVGNSRRRKKLAKHAGKWGASQRIGRHVSKWESLFEEVRQRLAV</sequence>
<evidence type="ECO:0000313" key="2">
    <source>
        <dbReference type="Proteomes" id="UP000585272"/>
    </source>
</evidence>
<keyword evidence="2" id="KW-1185">Reference proteome</keyword>